<dbReference type="Proteomes" id="UP001150942">
    <property type="component" value="Unassembled WGS sequence"/>
</dbReference>
<dbReference type="EMBL" id="JAPQKQ010000009">
    <property type="protein sequence ID" value="KAJ5181787.1"/>
    <property type="molecule type" value="Genomic_DNA"/>
</dbReference>
<comment type="caution">
    <text evidence="1">The sequence shown here is derived from an EMBL/GenBank/DDBJ whole genome shotgun (WGS) entry which is preliminary data.</text>
</comment>
<gene>
    <name evidence="1" type="ORF">N7449_011934</name>
</gene>
<name>A0A9W9IPW2_9EURO</name>
<evidence type="ECO:0000313" key="1">
    <source>
        <dbReference type="EMBL" id="KAJ5181787.1"/>
    </source>
</evidence>
<sequence length="51" mass="5648">LTLEPRKSEYLLTTLDYKPANILLSEIGTDYITDKIGDLGLVVPVGHLYNA</sequence>
<evidence type="ECO:0000313" key="2">
    <source>
        <dbReference type="Proteomes" id="UP001150942"/>
    </source>
</evidence>
<feature type="non-terminal residue" evidence="1">
    <location>
        <position position="1"/>
    </location>
</feature>
<organism evidence="1 2">
    <name type="scientific">Penicillium cf. viridicatum</name>
    <dbReference type="NCBI Taxonomy" id="2972119"/>
    <lineage>
        <taxon>Eukaryota</taxon>
        <taxon>Fungi</taxon>
        <taxon>Dikarya</taxon>
        <taxon>Ascomycota</taxon>
        <taxon>Pezizomycotina</taxon>
        <taxon>Eurotiomycetes</taxon>
        <taxon>Eurotiomycetidae</taxon>
        <taxon>Eurotiales</taxon>
        <taxon>Aspergillaceae</taxon>
        <taxon>Penicillium</taxon>
    </lineage>
</organism>
<reference evidence="1" key="2">
    <citation type="journal article" date="2023" name="IMA Fungus">
        <title>Comparative genomic study of the Penicillium genus elucidates a diverse pangenome and 15 lateral gene transfer events.</title>
        <authorList>
            <person name="Petersen C."/>
            <person name="Sorensen T."/>
            <person name="Nielsen M.R."/>
            <person name="Sondergaard T.E."/>
            <person name="Sorensen J.L."/>
            <person name="Fitzpatrick D.A."/>
            <person name="Frisvad J.C."/>
            <person name="Nielsen K.L."/>
        </authorList>
    </citation>
    <scope>NUCLEOTIDE SEQUENCE</scope>
    <source>
        <strain evidence="1">IBT 20477</strain>
    </source>
</reference>
<accession>A0A9W9IPW2</accession>
<dbReference type="OrthoDB" id="5979581at2759"/>
<dbReference type="AlphaFoldDB" id="A0A9W9IPW2"/>
<protein>
    <submittedName>
        <fullName evidence="1">Uncharacterized protein</fullName>
    </submittedName>
</protein>
<keyword evidence="2" id="KW-1185">Reference proteome</keyword>
<reference evidence="1" key="1">
    <citation type="submission" date="2022-11" db="EMBL/GenBank/DDBJ databases">
        <authorList>
            <person name="Petersen C."/>
        </authorList>
    </citation>
    <scope>NUCLEOTIDE SEQUENCE</scope>
    <source>
        <strain evidence="1">IBT 20477</strain>
    </source>
</reference>
<proteinExistence type="predicted"/>